<feature type="region of interest" description="Disordered" evidence="1">
    <location>
        <begin position="214"/>
        <end position="248"/>
    </location>
</feature>
<proteinExistence type="predicted"/>
<sequence>MKAKSNQKYGRRVSSGQSHRASVPSRNESAGQDAMKLWATAAQRAPMQAVAFKHTPGFGELMRTTIDSMKMPVKVSSEIKAAWLGRGGVAATRTEATGAMAMSMKGCLCQGRIWARAGGEAGGLGIWSTQVSSASSSASKDVRKRRSAQLRAESAGRMSRWVSFAWNPAEGTLEDCMHGHATYCKLSGTGSCLGIPKAPGYMLRLCEPARHAGASFDRNRKGPRTSTQALKPRGPGVQQPRGDLPANACDQLTAPCIRQRYGQ</sequence>
<dbReference type="EMBL" id="ML976978">
    <property type="protein sequence ID" value="KAF1962767.1"/>
    <property type="molecule type" value="Genomic_DNA"/>
</dbReference>
<evidence type="ECO:0000256" key="1">
    <source>
        <dbReference type="SAM" id="MobiDB-lite"/>
    </source>
</evidence>
<dbReference type="AlphaFoldDB" id="A0A6A5UNW9"/>
<reference evidence="2" key="1">
    <citation type="journal article" date="2020" name="Stud. Mycol.">
        <title>101 Dothideomycetes genomes: a test case for predicting lifestyles and emergence of pathogens.</title>
        <authorList>
            <person name="Haridas S."/>
            <person name="Albert R."/>
            <person name="Binder M."/>
            <person name="Bloem J."/>
            <person name="Labutti K."/>
            <person name="Salamov A."/>
            <person name="Andreopoulos B."/>
            <person name="Baker S."/>
            <person name="Barry K."/>
            <person name="Bills G."/>
            <person name="Bluhm B."/>
            <person name="Cannon C."/>
            <person name="Castanera R."/>
            <person name="Culley D."/>
            <person name="Daum C."/>
            <person name="Ezra D."/>
            <person name="Gonzalez J."/>
            <person name="Henrissat B."/>
            <person name="Kuo A."/>
            <person name="Liang C."/>
            <person name="Lipzen A."/>
            <person name="Lutzoni F."/>
            <person name="Magnuson J."/>
            <person name="Mondo S."/>
            <person name="Nolan M."/>
            <person name="Ohm R."/>
            <person name="Pangilinan J."/>
            <person name="Park H.-J."/>
            <person name="Ramirez L."/>
            <person name="Alfaro M."/>
            <person name="Sun H."/>
            <person name="Tritt A."/>
            <person name="Yoshinaga Y."/>
            <person name="Zwiers L.-H."/>
            <person name="Turgeon B."/>
            <person name="Goodwin S."/>
            <person name="Spatafora J."/>
            <person name="Crous P."/>
            <person name="Grigoriev I."/>
        </authorList>
    </citation>
    <scope>NUCLEOTIDE SEQUENCE</scope>
    <source>
        <strain evidence="2">CBS 675.92</strain>
    </source>
</reference>
<evidence type="ECO:0000313" key="2">
    <source>
        <dbReference type="EMBL" id="KAF1962767.1"/>
    </source>
</evidence>
<feature type="region of interest" description="Disordered" evidence="1">
    <location>
        <begin position="1"/>
        <end position="32"/>
    </location>
</feature>
<dbReference type="Proteomes" id="UP000800035">
    <property type="component" value="Unassembled WGS sequence"/>
</dbReference>
<evidence type="ECO:0000313" key="3">
    <source>
        <dbReference type="Proteomes" id="UP000800035"/>
    </source>
</evidence>
<feature type="compositionally biased region" description="Polar residues" evidence="1">
    <location>
        <begin position="12"/>
        <end position="30"/>
    </location>
</feature>
<protein>
    <submittedName>
        <fullName evidence="2">Uncharacterized protein</fullName>
    </submittedName>
</protein>
<gene>
    <name evidence="2" type="ORF">CC80DRAFT_530693</name>
</gene>
<accession>A0A6A5UNW9</accession>
<organism evidence="2 3">
    <name type="scientific">Byssothecium circinans</name>
    <dbReference type="NCBI Taxonomy" id="147558"/>
    <lineage>
        <taxon>Eukaryota</taxon>
        <taxon>Fungi</taxon>
        <taxon>Dikarya</taxon>
        <taxon>Ascomycota</taxon>
        <taxon>Pezizomycotina</taxon>
        <taxon>Dothideomycetes</taxon>
        <taxon>Pleosporomycetidae</taxon>
        <taxon>Pleosporales</taxon>
        <taxon>Massarineae</taxon>
        <taxon>Massarinaceae</taxon>
        <taxon>Byssothecium</taxon>
    </lineage>
</organism>
<feature type="compositionally biased region" description="Basic residues" evidence="1">
    <location>
        <begin position="1"/>
        <end position="11"/>
    </location>
</feature>
<name>A0A6A5UNW9_9PLEO</name>
<keyword evidence="3" id="KW-1185">Reference proteome</keyword>